<evidence type="ECO:0000256" key="3">
    <source>
        <dbReference type="SAM" id="SignalP"/>
    </source>
</evidence>
<evidence type="ECO:0000256" key="1">
    <source>
        <dbReference type="SAM" id="MobiDB-lite"/>
    </source>
</evidence>
<feature type="compositionally biased region" description="Polar residues" evidence="1">
    <location>
        <begin position="343"/>
        <end position="352"/>
    </location>
</feature>
<keyword evidence="5" id="KW-1185">Reference proteome</keyword>
<evidence type="ECO:0000256" key="2">
    <source>
        <dbReference type="SAM" id="Phobius"/>
    </source>
</evidence>
<feature type="signal peptide" evidence="3">
    <location>
        <begin position="1"/>
        <end position="16"/>
    </location>
</feature>
<dbReference type="VEuPathDB" id="FungiDB:NFIA_033730"/>
<keyword evidence="3" id="KW-0732">Signal</keyword>
<feature type="compositionally biased region" description="Basic and acidic residues" evidence="1">
    <location>
        <begin position="262"/>
        <end position="276"/>
    </location>
</feature>
<evidence type="ECO:0000313" key="5">
    <source>
        <dbReference type="Proteomes" id="UP000006702"/>
    </source>
</evidence>
<keyword evidence="2" id="KW-0812">Transmembrane</keyword>
<keyword evidence="2" id="KW-0472">Membrane</keyword>
<keyword evidence="2" id="KW-1133">Transmembrane helix</keyword>
<feature type="chain" id="PRO_5002633549" evidence="3">
    <location>
        <begin position="17"/>
        <end position="472"/>
    </location>
</feature>
<dbReference type="AlphaFoldDB" id="A1CYI7"/>
<evidence type="ECO:0000313" key="4">
    <source>
        <dbReference type="EMBL" id="EAW23807.1"/>
    </source>
</evidence>
<proteinExistence type="predicted"/>
<dbReference type="HOGENOM" id="CLU_578834_0_0_1"/>
<dbReference type="KEGG" id="nfi:NFIA_033730"/>
<protein>
    <submittedName>
        <fullName evidence="4">Uncharacterized protein</fullName>
    </submittedName>
</protein>
<dbReference type="EMBL" id="DS027686">
    <property type="protein sequence ID" value="EAW23807.1"/>
    <property type="molecule type" value="Genomic_DNA"/>
</dbReference>
<feature type="compositionally biased region" description="Low complexity" evidence="1">
    <location>
        <begin position="363"/>
        <end position="373"/>
    </location>
</feature>
<name>A1CYI7_NEOFI</name>
<feature type="transmembrane region" description="Helical" evidence="2">
    <location>
        <begin position="134"/>
        <end position="155"/>
    </location>
</feature>
<feature type="region of interest" description="Disordered" evidence="1">
    <location>
        <begin position="107"/>
        <end position="130"/>
    </location>
</feature>
<feature type="region of interest" description="Disordered" evidence="1">
    <location>
        <begin position="187"/>
        <end position="448"/>
    </location>
</feature>
<accession>A1CYI7</accession>
<organism evidence="4 5">
    <name type="scientific">Neosartorya fischeri (strain ATCC 1020 / DSM 3700 / CBS 544.65 / FGSC A1164 / JCM 1740 / NRRL 181 / WB 181)</name>
    <name type="common">Aspergillus fischerianus</name>
    <dbReference type="NCBI Taxonomy" id="331117"/>
    <lineage>
        <taxon>Eukaryota</taxon>
        <taxon>Fungi</taxon>
        <taxon>Dikarya</taxon>
        <taxon>Ascomycota</taxon>
        <taxon>Pezizomycotina</taxon>
        <taxon>Eurotiomycetes</taxon>
        <taxon>Eurotiomycetidae</taxon>
        <taxon>Eurotiales</taxon>
        <taxon>Aspergillaceae</taxon>
        <taxon>Aspergillus</taxon>
        <taxon>Aspergillus subgen. Fumigati</taxon>
    </lineage>
</organism>
<feature type="compositionally biased region" description="Polar residues" evidence="1">
    <location>
        <begin position="313"/>
        <end position="324"/>
    </location>
</feature>
<dbReference type="RefSeq" id="XP_001265704.1">
    <property type="nucleotide sequence ID" value="XM_001265703.1"/>
</dbReference>
<feature type="compositionally biased region" description="Low complexity" evidence="1">
    <location>
        <begin position="432"/>
        <end position="444"/>
    </location>
</feature>
<dbReference type="Proteomes" id="UP000006702">
    <property type="component" value="Unassembled WGS sequence"/>
</dbReference>
<dbReference type="GeneID" id="4592609"/>
<sequence>MSRLVLLSGIFDDTLLLCDFSLIASPQDDEITAQFSLHGASSTCVAPYLVKENLSSSELCRLLRLLRRNGAPQKEIISIPVPVPGSIILPCCHLPSLSTLTKLGKHADVGSSLPRPGTELSSPKKEKDKSLNGSLSTILLLGLLVLILFSLSVLLQLDTLSPVAQRLIAKHGHPTRVSLSSLRDLTATSSTYNPPSPLSPRSPASETSELSDTVILSRSTSRPIPIPKPPSSPYDSDLPVTPLTGRFEKDYFPQSDQSKSWRNRESVSRLDSDRYHRPSYHRPSSRMRSDSSSFYSPVMSPSMSPSTRSASPQPTRSRPHNSAKSVPAFHLGSLPRFHPAVYQPSNNSQSLAAQPPSPRHSRQQSYWTSSSSRDTLRQYRELVESVTLSRAPSRPLSPSPSAPRLDPLRSPGPVTPLALEETGGYLTIGATSSDFSSSDSQSSSAAPDLVEKLIAREVDRARQKSRKSSKNW</sequence>
<reference evidence="5" key="1">
    <citation type="journal article" date="2008" name="PLoS Genet.">
        <title>Genomic islands in the pathogenic filamentous fungus Aspergillus fumigatus.</title>
        <authorList>
            <person name="Fedorova N.D."/>
            <person name="Khaldi N."/>
            <person name="Joardar V.S."/>
            <person name="Maiti R."/>
            <person name="Amedeo P."/>
            <person name="Anderson M.J."/>
            <person name="Crabtree J."/>
            <person name="Silva J.C."/>
            <person name="Badger J.H."/>
            <person name="Albarraq A."/>
            <person name="Angiuoli S."/>
            <person name="Bussey H."/>
            <person name="Bowyer P."/>
            <person name="Cotty P.J."/>
            <person name="Dyer P.S."/>
            <person name="Egan A."/>
            <person name="Galens K."/>
            <person name="Fraser-Liggett C.M."/>
            <person name="Haas B.J."/>
            <person name="Inman J.M."/>
            <person name="Kent R."/>
            <person name="Lemieux S."/>
            <person name="Malavazi I."/>
            <person name="Orvis J."/>
            <person name="Roemer T."/>
            <person name="Ronning C.M."/>
            <person name="Sundaram J.P."/>
            <person name="Sutton G."/>
            <person name="Turner G."/>
            <person name="Venter J.C."/>
            <person name="White O.R."/>
            <person name="Whitty B.R."/>
            <person name="Youngman P."/>
            <person name="Wolfe K.H."/>
            <person name="Goldman G.H."/>
            <person name="Wortman J.R."/>
            <person name="Jiang B."/>
            <person name="Denning D.W."/>
            <person name="Nierman W.C."/>
        </authorList>
    </citation>
    <scope>NUCLEOTIDE SEQUENCE [LARGE SCALE GENOMIC DNA]</scope>
    <source>
        <strain evidence="5">ATCC 1020 / DSM 3700 / CBS 544.65 / FGSC A1164 / JCM 1740 / NRRL 181 / WB 181</strain>
    </source>
</reference>
<dbReference type="OMA" id="RMRSDNS"/>
<dbReference type="OrthoDB" id="5403157at2759"/>
<feature type="compositionally biased region" description="Low complexity" evidence="1">
    <location>
        <begin position="402"/>
        <end position="411"/>
    </location>
</feature>
<feature type="compositionally biased region" description="Low complexity" evidence="1">
    <location>
        <begin position="290"/>
        <end position="312"/>
    </location>
</feature>
<gene>
    <name evidence="4" type="ORF">NFIA_033730</name>
</gene>
<feature type="compositionally biased region" description="Basic and acidic residues" evidence="1">
    <location>
        <begin position="374"/>
        <end position="383"/>
    </location>
</feature>
<dbReference type="eggNOG" id="ENOG502SBZM">
    <property type="taxonomic scope" value="Eukaryota"/>
</dbReference>